<keyword evidence="7" id="KW-0492">Microsome</keyword>
<name>A0A507E5E9_9FUNG</name>
<evidence type="ECO:0000256" key="10">
    <source>
        <dbReference type="ARBA" id="ARBA00023136"/>
    </source>
</evidence>
<dbReference type="GO" id="GO:0005789">
    <property type="term" value="C:endoplasmic reticulum membrane"/>
    <property type="evidence" value="ECO:0007669"/>
    <property type="project" value="UniProtKB-SubCell"/>
</dbReference>
<evidence type="ECO:0000256" key="12">
    <source>
        <dbReference type="ARBA" id="ARBA00038168"/>
    </source>
</evidence>
<evidence type="ECO:0000256" key="8">
    <source>
        <dbReference type="ARBA" id="ARBA00022982"/>
    </source>
</evidence>
<keyword evidence="5 13" id="KW-0479">Metal-binding</keyword>
<feature type="transmembrane region" description="Helical" evidence="13">
    <location>
        <begin position="116"/>
        <end position="136"/>
    </location>
</feature>
<dbReference type="SUPFAM" id="SSF55856">
    <property type="entry name" value="Cytochrome b5-like heme/steroid binding domain"/>
    <property type="match status" value="1"/>
</dbReference>
<evidence type="ECO:0000259" key="14">
    <source>
        <dbReference type="PROSITE" id="PS50255"/>
    </source>
</evidence>
<evidence type="ECO:0000256" key="13">
    <source>
        <dbReference type="RuleBase" id="RU362121"/>
    </source>
</evidence>
<evidence type="ECO:0000313" key="16">
    <source>
        <dbReference type="Proteomes" id="UP000318582"/>
    </source>
</evidence>
<protein>
    <recommendedName>
        <fullName evidence="14">Cytochrome b5 heme-binding domain-containing protein</fullName>
    </recommendedName>
</protein>
<evidence type="ECO:0000256" key="9">
    <source>
        <dbReference type="ARBA" id="ARBA00023004"/>
    </source>
</evidence>
<dbReference type="InterPro" id="IPR050668">
    <property type="entry name" value="Cytochrome_b5"/>
</dbReference>
<comment type="similarity">
    <text evidence="12 13">Belongs to the cytochrome b5 family.</text>
</comment>
<dbReference type="SMART" id="SM01117">
    <property type="entry name" value="Cyt-b5"/>
    <property type="match status" value="1"/>
</dbReference>
<dbReference type="InterPro" id="IPR001199">
    <property type="entry name" value="Cyt_B5-like_heme/steroid-bd"/>
</dbReference>
<dbReference type="Proteomes" id="UP000318582">
    <property type="component" value="Unassembled WGS sequence"/>
</dbReference>
<dbReference type="Pfam" id="PF00173">
    <property type="entry name" value="Cyt-b5"/>
    <property type="match status" value="1"/>
</dbReference>
<dbReference type="InterPro" id="IPR018506">
    <property type="entry name" value="Cyt_B5_heme-BS"/>
</dbReference>
<dbReference type="GO" id="GO:0020037">
    <property type="term" value="F:heme binding"/>
    <property type="evidence" value="ECO:0007669"/>
    <property type="project" value="UniProtKB-UniRule"/>
</dbReference>
<dbReference type="PROSITE" id="PS00191">
    <property type="entry name" value="CYTOCHROME_B5_1"/>
    <property type="match status" value="1"/>
</dbReference>
<dbReference type="STRING" id="109895.A0A507E5E9"/>
<evidence type="ECO:0000256" key="6">
    <source>
        <dbReference type="ARBA" id="ARBA00022824"/>
    </source>
</evidence>
<sequence>MTTPAKEIRTFEWSEIAAHKTRDDLWMVIDGKVYDTTKFLDEHPGGEEVMIEVGGQDASEAFEEIGHSDDARALLESLYIGDLSVAAKAGKAAAKVVDGAQATADAVKQKAGGSGFGLFPLVPLVAVVAFAVYKYLEKQQV</sequence>
<evidence type="ECO:0000256" key="11">
    <source>
        <dbReference type="ARBA" id="ARBA00037877"/>
    </source>
</evidence>
<dbReference type="FunFam" id="3.10.120.10:FF:000002">
    <property type="entry name" value="Cytochrome b5 type B"/>
    <property type="match status" value="1"/>
</dbReference>
<keyword evidence="3 13" id="KW-0349">Heme</keyword>
<keyword evidence="4 13" id="KW-0812">Transmembrane</keyword>
<dbReference type="PANTHER" id="PTHR19359:SF150">
    <property type="entry name" value="CYTOCHROME B5"/>
    <property type="match status" value="1"/>
</dbReference>
<dbReference type="PANTHER" id="PTHR19359">
    <property type="entry name" value="CYTOCHROME B5"/>
    <property type="match status" value="1"/>
</dbReference>
<comment type="caution">
    <text evidence="15">The sequence shown here is derived from an EMBL/GenBank/DDBJ whole genome shotgun (WGS) entry which is preliminary data.</text>
</comment>
<keyword evidence="6" id="KW-0256">Endoplasmic reticulum</keyword>
<dbReference type="Gene3D" id="3.10.120.10">
    <property type="entry name" value="Cytochrome b5-like heme/steroid binding domain"/>
    <property type="match status" value="1"/>
</dbReference>
<accession>A0A507E5E9</accession>
<evidence type="ECO:0000313" key="15">
    <source>
        <dbReference type="EMBL" id="TPX58951.1"/>
    </source>
</evidence>
<evidence type="ECO:0000256" key="3">
    <source>
        <dbReference type="ARBA" id="ARBA00022617"/>
    </source>
</evidence>
<reference evidence="15 16" key="1">
    <citation type="journal article" date="2019" name="Sci. Rep.">
        <title>Comparative genomics of chytrid fungi reveal insights into the obligate biotrophic and pathogenic lifestyle of Synchytrium endobioticum.</title>
        <authorList>
            <person name="van de Vossenberg B.T.L.H."/>
            <person name="Warris S."/>
            <person name="Nguyen H.D.T."/>
            <person name="van Gent-Pelzer M.P.E."/>
            <person name="Joly D.L."/>
            <person name="van de Geest H.C."/>
            <person name="Bonants P.J.M."/>
            <person name="Smith D.S."/>
            <person name="Levesque C.A."/>
            <person name="van der Lee T.A.J."/>
        </authorList>
    </citation>
    <scope>NUCLEOTIDE SEQUENCE [LARGE SCALE GENOMIC DNA]</scope>
    <source>
        <strain evidence="15 16">CBS 809.83</strain>
    </source>
</reference>
<feature type="domain" description="Cytochrome b5 heme-binding" evidence="14">
    <location>
        <begin position="8"/>
        <end position="84"/>
    </location>
</feature>
<dbReference type="GO" id="GO:0046872">
    <property type="term" value="F:metal ion binding"/>
    <property type="evidence" value="ECO:0007669"/>
    <property type="project" value="UniProtKB-UniRule"/>
</dbReference>
<proteinExistence type="inferred from homology"/>
<keyword evidence="9 13" id="KW-0408">Iron</keyword>
<dbReference type="InterPro" id="IPR036400">
    <property type="entry name" value="Cyt_B5-like_heme/steroid_sf"/>
</dbReference>
<keyword evidence="8" id="KW-0249">Electron transport</keyword>
<keyword evidence="10 13" id="KW-0472">Membrane</keyword>
<keyword evidence="16" id="KW-1185">Reference proteome</keyword>
<evidence type="ECO:0000256" key="2">
    <source>
        <dbReference type="ARBA" id="ARBA00022448"/>
    </source>
</evidence>
<comment type="subcellular location">
    <subcellularLocation>
        <location evidence="1">Endoplasmic reticulum membrane</location>
        <topology evidence="1">Single-pass membrane protein</topology>
        <orientation evidence="1">Cytoplasmic side</orientation>
    </subcellularLocation>
    <subcellularLocation>
        <location evidence="11">Microsome membrane</location>
        <topology evidence="11">Single-pass membrane protein</topology>
        <orientation evidence="11">Cytoplasmic side</orientation>
    </subcellularLocation>
</comment>
<keyword evidence="2" id="KW-0813">Transport</keyword>
<keyword evidence="13" id="KW-1133">Transmembrane helix</keyword>
<gene>
    <name evidence="15" type="ORF">PhCBS80983_g02772</name>
</gene>
<dbReference type="PRINTS" id="PR00363">
    <property type="entry name" value="CYTOCHROMEB5"/>
</dbReference>
<organism evidence="15 16">
    <name type="scientific">Powellomyces hirtus</name>
    <dbReference type="NCBI Taxonomy" id="109895"/>
    <lineage>
        <taxon>Eukaryota</taxon>
        <taxon>Fungi</taxon>
        <taxon>Fungi incertae sedis</taxon>
        <taxon>Chytridiomycota</taxon>
        <taxon>Chytridiomycota incertae sedis</taxon>
        <taxon>Chytridiomycetes</taxon>
        <taxon>Spizellomycetales</taxon>
        <taxon>Powellomycetaceae</taxon>
        <taxon>Powellomyces</taxon>
    </lineage>
</organism>
<evidence type="ECO:0000256" key="5">
    <source>
        <dbReference type="ARBA" id="ARBA00022723"/>
    </source>
</evidence>
<dbReference type="EMBL" id="QEAQ01000030">
    <property type="protein sequence ID" value="TPX58951.1"/>
    <property type="molecule type" value="Genomic_DNA"/>
</dbReference>
<dbReference type="AlphaFoldDB" id="A0A507E5E9"/>
<evidence type="ECO:0000256" key="4">
    <source>
        <dbReference type="ARBA" id="ARBA00022692"/>
    </source>
</evidence>
<evidence type="ECO:0000256" key="7">
    <source>
        <dbReference type="ARBA" id="ARBA00022848"/>
    </source>
</evidence>
<evidence type="ECO:0000256" key="1">
    <source>
        <dbReference type="ARBA" id="ARBA00004131"/>
    </source>
</evidence>
<dbReference type="PROSITE" id="PS50255">
    <property type="entry name" value="CYTOCHROME_B5_2"/>
    <property type="match status" value="1"/>
</dbReference>